<organism evidence="2 3">
    <name type="scientific">Dryococelus australis</name>
    <dbReference type="NCBI Taxonomy" id="614101"/>
    <lineage>
        <taxon>Eukaryota</taxon>
        <taxon>Metazoa</taxon>
        <taxon>Ecdysozoa</taxon>
        <taxon>Arthropoda</taxon>
        <taxon>Hexapoda</taxon>
        <taxon>Insecta</taxon>
        <taxon>Pterygota</taxon>
        <taxon>Neoptera</taxon>
        <taxon>Polyneoptera</taxon>
        <taxon>Phasmatodea</taxon>
        <taxon>Verophasmatodea</taxon>
        <taxon>Anareolatae</taxon>
        <taxon>Phasmatidae</taxon>
        <taxon>Eurycanthinae</taxon>
        <taxon>Dryococelus</taxon>
    </lineage>
</organism>
<evidence type="ECO:0000313" key="3">
    <source>
        <dbReference type="Proteomes" id="UP001159363"/>
    </source>
</evidence>
<protein>
    <recommendedName>
        <fullName evidence="1">DDE-1 domain-containing protein</fullName>
    </recommendedName>
</protein>
<feature type="domain" description="DDE-1" evidence="1">
    <location>
        <begin position="118"/>
        <end position="169"/>
    </location>
</feature>
<name>A0ABQ9G0U1_9NEOP</name>
<keyword evidence="3" id="KW-1185">Reference proteome</keyword>
<comment type="caution">
    <text evidence="2">The sequence shown here is derived from an EMBL/GenBank/DDBJ whole genome shotgun (WGS) entry which is preliminary data.</text>
</comment>
<dbReference type="EMBL" id="JARBHB010000017">
    <property type="protein sequence ID" value="KAJ8866109.1"/>
    <property type="molecule type" value="Genomic_DNA"/>
</dbReference>
<dbReference type="Pfam" id="PF03184">
    <property type="entry name" value="DDE_1"/>
    <property type="match status" value="1"/>
</dbReference>
<evidence type="ECO:0000313" key="2">
    <source>
        <dbReference type="EMBL" id="KAJ8866109.1"/>
    </source>
</evidence>
<proteinExistence type="predicted"/>
<evidence type="ECO:0000259" key="1">
    <source>
        <dbReference type="Pfam" id="PF03184"/>
    </source>
</evidence>
<reference evidence="2 3" key="1">
    <citation type="submission" date="2023-02" db="EMBL/GenBank/DDBJ databases">
        <title>LHISI_Scaffold_Assembly.</title>
        <authorList>
            <person name="Stuart O.P."/>
            <person name="Cleave R."/>
            <person name="Magrath M.J.L."/>
            <person name="Mikheyev A.S."/>
        </authorList>
    </citation>
    <scope>NUCLEOTIDE SEQUENCE [LARGE SCALE GENOMIC DNA]</scope>
    <source>
        <strain evidence="2">Daus_M_001</strain>
        <tissue evidence="2">Leg muscle</tissue>
    </source>
</reference>
<sequence length="173" mass="19864">MKLTFEITEQNNFSTRLNEDKYESGNEWFERRPEATSSARAAGFNKVVVNKFFGCAGKSSRPGENYSIQNSKASSWWHDCLRKEAKCDRCVHHECCWIIYIPPMLIHARKIMKDSSVFGAPSGTILGCQDKDWVTADVFTEWMSHFIRYVKPSVTEKVVLILDGHSSHTRSLH</sequence>
<gene>
    <name evidence="2" type="ORF">PR048_033633</name>
</gene>
<dbReference type="Proteomes" id="UP001159363">
    <property type="component" value="Chromosome 16"/>
</dbReference>
<accession>A0ABQ9G0U1</accession>
<dbReference type="InterPro" id="IPR004875">
    <property type="entry name" value="DDE_SF_endonuclease_dom"/>
</dbReference>